<protein>
    <submittedName>
        <fullName evidence="2">Mu-type opioid receptor</fullName>
    </submittedName>
</protein>
<dbReference type="AlphaFoldDB" id="A0A834BVR4"/>
<name>A0A834BVR4_ORYME</name>
<dbReference type="Proteomes" id="UP000646548">
    <property type="component" value="Unassembled WGS sequence"/>
</dbReference>
<evidence type="ECO:0000313" key="2">
    <source>
        <dbReference type="EMBL" id="KAF6716243.1"/>
    </source>
</evidence>
<keyword evidence="2" id="KW-0675">Receptor</keyword>
<dbReference type="SUPFAM" id="SSF81321">
    <property type="entry name" value="Family A G protein-coupled receptor-like"/>
    <property type="match status" value="1"/>
</dbReference>
<keyword evidence="1" id="KW-0812">Transmembrane</keyword>
<dbReference type="EMBL" id="WKFB01000985">
    <property type="protein sequence ID" value="KAF6716243.1"/>
    <property type="molecule type" value="Genomic_DNA"/>
</dbReference>
<organism evidence="2 3">
    <name type="scientific">Oryzias melastigma</name>
    <name type="common">Marine medaka</name>
    <dbReference type="NCBI Taxonomy" id="30732"/>
    <lineage>
        <taxon>Eukaryota</taxon>
        <taxon>Metazoa</taxon>
        <taxon>Chordata</taxon>
        <taxon>Craniata</taxon>
        <taxon>Vertebrata</taxon>
        <taxon>Euteleostomi</taxon>
        <taxon>Actinopterygii</taxon>
        <taxon>Neopterygii</taxon>
        <taxon>Teleostei</taxon>
        <taxon>Neoteleostei</taxon>
        <taxon>Acanthomorphata</taxon>
        <taxon>Ovalentaria</taxon>
        <taxon>Atherinomorphae</taxon>
        <taxon>Beloniformes</taxon>
        <taxon>Adrianichthyidae</taxon>
        <taxon>Oryziinae</taxon>
        <taxon>Oryzias</taxon>
    </lineage>
</organism>
<evidence type="ECO:0000313" key="3">
    <source>
        <dbReference type="Proteomes" id="UP000646548"/>
    </source>
</evidence>
<feature type="transmembrane region" description="Helical" evidence="1">
    <location>
        <begin position="42"/>
        <end position="71"/>
    </location>
</feature>
<dbReference type="Gene3D" id="1.20.1070.10">
    <property type="entry name" value="Rhodopsin 7-helix transmembrane proteins"/>
    <property type="match status" value="1"/>
</dbReference>
<sequence>MESAGNMSENSSFCRNFTDNGSSSCRDRGLPGGLDEDDANPVIIAIIITALYSIVCMVGLVGNLLVMYIIVRENSRSSRRLLTNDNLKAVKHLSVSLFISPSICGPLFGSQRSKHPQSCREQTDLTNRAAGRIQMRLGTERKRVPQGIERGSRVLPVAMETLGGDRRLRNEPNTSQSSCLHIPPAPRFSENRAPLPSSCWHGLSRRSRGLWFEASLESWRAQCTSLMGFSCLPFCVLRNSEASC</sequence>
<accession>A0A834BVR4</accession>
<reference evidence="2" key="1">
    <citation type="journal article" name="BMC Genomics">
        <title>Long-read sequencing and de novo genome assembly of marine medaka (Oryzias melastigma).</title>
        <authorList>
            <person name="Liang P."/>
            <person name="Saqib H.S.A."/>
            <person name="Ni X."/>
            <person name="Shen Y."/>
        </authorList>
    </citation>
    <scope>NUCLEOTIDE SEQUENCE</scope>
    <source>
        <strain evidence="2">Bigg-433</strain>
    </source>
</reference>
<keyword evidence="1" id="KW-0472">Membrane</keyword>
<keyword evidence="1" id="KW-1133">Transmembrane helix</keyword>
<gene>
    <name evidence="2" type="ORF">FQA47_001321</name>
</gene>
<comment type="caution">
    <text evidence="2">The sequence shown here is derived from an EMBL/GenBank/DDBJ whole genome shotgun (WGS) entry which is preliminary data.</text>
</comment>
<evidence type="ECO:0000256" key="1">
    <source>
        <dbReference type="SAM" id="Phobius"/>
    </source>
</evidence>
<proteinExistence type="predicted"/>